<dbReference type="NCBIfam" id="NF033543">
    <property type="entry name" value="transpos_IS256"/>
    <property type="match status" value="1"/>
</dbReference>
<keyword evidence="5 6" id="KW-0233">DNA recombination</keyword>
<dbReference type="Pfam" id="PF00872">
    <property type="entry name" value="Transposase_mut"/>
    <property type="match status" value="1"/>
</dbReference>
<evidence type="ECO:0000256" key="1">
    <source>
        <dbReference type="ARBA" id="ARBA00002190"/>
    </source>
</evidence>
<protein>
    <recommendedName>
        <fullName evidence="6">Mutator family transposase</fullName>
    </recommendedName>
</protein>
<comment type="function">
    <text evidence="1 6">Required for the transposition of the insertion element.</text>
</comment>
<accession>A0AAN1Y0B6</accession>
<proteinExistence type="inferred from homology"/>
<gene>
    <name evidence="7" type="ORF">WPS_35470</name>
</gene>
<dbReference type="AlphaFoldDB" id="A0AAN1Y0B6"/>
<evidence type="ECO:0000256" key="4">
    <source>
        <dbReference type="ARBA" id="ARBA00023125"/>
    </source>
</evidence>
<evidence type="ECO:0000256" key="6">
    <source>
        <dbReference type="RuleBase" id="RU365089"/>
    </source>
</evidence>
<dbReference type="PANTHER" id="PTHR33217:SF9">
    <property type="entry name" value="MUTATOR FAMILY TRANSPOSASE"/>
    <property type="match status" value="1"/>
</dbReference>
<keyword evidence="8" id="KW-1185">Reference proteome</keyword>
<evidence type="ECO:0000256" key="2">
    <source>
        <dbReference type="ARBA" id="ARBA00010961"/>
    </source>
</evidence>
<organism evidence="7 8">
    <name type="scientific">Vulcanimicrobium alpinum</name>
    <dbReference type="NCBI Taxonomy" id="3016050"/>
    <lineage>
        <taxon>Bacteria</taxon>
        <taxon>Bacillati</taxon>
        <taxon>Vulcanimicrobiota</taxon>
        <taxon>Vulcanimicrobiia</taxon>
        <taxon>Vulcanimicrobiales</taxon>
        <taxon>Vulcanimicrobiaceae</taxon>
        <taxon>Vulcanimicrobium</taxon>
    </lineage>
</organism>
<comment type="similarity">
    <text evidence="2 6">Belongs to the transposase mutator family.</text>
</comment>
<dbReference type="RefSeq" id="WP_317995801.1">
    <property type="nucleotide sequence ID" value="NZ_AP025523.1"/>
</dbReference>
<dbReference type="GO" id="GO:0004803">
    <property type="term" value="F:transposase activity"/>
    <property type="evidence" value="ECO:0007669"/>
    <property type="project" value="UniProtKB-UniRule"/>
</dbReference>
<evidence type="ECO:0000256" key="5">
    <source>
        <dbReference type="ARBA" id="ARBA00023172"/>
    </source>
</evidence>
<keyword evidence="6" id="KW-0814">Transposable element</keyword>
<dbReference type="PROSITE" id="PS01007">
    <property type="entry name" value="TRANSPOSASE_MUTATOR"/>
    <property type="match status" value="1"/>
</dbReference>
<dbReference type="EMBL" id="AP025523">
    <property type="protein sequence ID" value="BDE08271.1"/>
    <property type="molecule type" value="Genomic_DNA"/>
</dbReference>
<dbReference type="Proteomes" id="UP001317532">
    <property type="component" value="Chromosome"/>
</dbReference>
<dbReference type="GO" id="GO:0003677">
    <property type="term" value="F:DNA binding"/>
    <property type="evidence" value="ECO:0007669"/>
    <property type="project" value="UniProtKB-UniRule"/>
</dbReference>
<dbReference type="GO" id="GO:0006313">
    <property type="term" value="P:DNA transposition"/>
    <property type="evidence" value="ECO:0007669"/>
    <property type="project" value="UniProtKB-UniRule"/>
</dbReference>
<sequence>MESNDGGQAGRRKTRQTSSLTYAIDEPELQQIWDLTADERRVLLVVIGADADGTKHLVALDDAMSESELSWTELFEDLKKRGLHMPQLLIADGANGLWAAAGKALPNTRQQRCWLHKVRNVLDKLPEKQKPRVHTELRCIVNAPSETEARDRIEALAKTLQRDYPKAAACIRDDVDRMVTFYRFPSSSWKSLRTTNPIESIFASVRLRTEAAKRLRTGSSATYLVFKLVQRLSGSWRRINGYQSITLENAEAA</sequence>
<reference evidence="7 8" key="1">
    <citation type="journal article" date="2022" name="ISME Commun">
        <title>Vulcanimicrobium alpinus gen. nov. sp. nov., the first cultivated representative of the candidate phylum 'Eremiobacterota', is a metabolically versatile aerobic anoxygenic phototroph.</title>
        <authorList>
            <person name="Yabe S."/>
            <person name="Muto K."/>
            <person name="Abe K."/>
            <person name="Yokota A."/>
            <person name="Staudigel H."/>
            <person name="Tebo B.M."/>
        </authorList>
    </citation>
    <scope>NUCLEOTIDE SEQUENCE [LARGE SCALE GENOMIC DNA]</scope>
    <source>
        <strain evidence="7 8">WC8-2</strain>
    </source>
</reference>
<name>A0AAN1Y0B6_UNVUL</name>
<keyword evidence="3 6" id="KW-0815">Transposition</keyword>
<dbReference type="InterPro" id="IPR001207">
    <property type="entry name" value="Transposase_mutator"/>
</dbReference>
<evidence type="ECO:0000313" key="7">
    <source>
        <dbReference type="EMBL" id="BDE08271.1"/>
    </source>
</evidence>
<dbReference type="KEGG" id="vab:WPS_35470"/>
<evidence type="ECO:0000313" key="8">
    <source>
        <dbReference type="Proteomes" id="UP001317532"/>
    </source>
</evidence>
<dbReference type="PANTHER" id="PTHR33217">
    <property type="entry name" value="TRANSPOSASE FOR INSERTION SEQUENCE ELEMENT IS1081"/>
    <property type="match status" value="1"/>
</dbReference>
<evidence type="ECO:0000256" key="3">
    <source>
        <dbReference type="ARBA" id="ARBA00022578"/>
    </source>
</evidence>
<keyword evidence="4 6" id="KW-0238">DNA-binding</keyword>